<dbReference type="Pfam" id="PF13086">
    <property type="entry name" value="AAA_11"/>
    <property type="match status" value="1"/>
</dbReference>
<evidence type="ECO:0000259" key="4">
    <source>
        <dbReference type="Pfam" id="PF18741"/>
    </source>
</evidence>
<dbReference type="InterPro" id="IPR041677">
    <property type="entry name" value="DNA2/NAM7_AAA_11"/>
</dbReference>
<keyword evidence="6" id="KW-1185">Reference proteome</keyword>
<accession>A0A6P2D8L1</accession>
<feature type="region of interest" description="Disordered" evidence="1">
    <location>
        <begin position="1271"/>
        <end position="1290"/>
    </location>
</feature>
<dbReference type="InterPro" id="IPR027417">
    <property type="entry name" value="P-loop_NTPase"/>
</dbReference>
<dbReference type="InterPro" id="IPR049468">
    <property type="entry name" value="Restrct_endonuc-II-like_dom"/>
</dbReference>
<dbReference type="PANTHER" id="PTHR10887:SF530">
    <property type="entry name" value="SUPERFAMILY I DNA HELICASES"/>
    <property type="match status" value="1"/>
</dbReference>
<evidence type="ECO:0000256" key="1">
    <source>
        <dbReference type="SAM" id="MobiDB-lite"/>
    </source>
</evidence>
<dbReference type="Pfam" id="PF18741">
    <property type="entry name" value="MTES_1575"/>
    <property type="match status" value="1"/>
</dbReference>
<dbReference type="KEGG" id="gms:SOIL9_18620"/>
<dbReference type="SUPFAM" id="SSF52980">
    <property type="entry name" value="Restriction endonuclease-like"/>
    <property type="match status" value="1"/>
</dbReference>
<evidence type="ECO:0000313" key="6">
    <source>
        <dbReference type="Proteomes" id="UP000464178"/>
    </source>
</evidence>
<feature type="compositionally biased region" description="Basic and acidic residues" evidence="1">
    <location>
        <begin position="1277"/>
        <end position="1289"/>
    </location>
</feature>
<dbReference type="EMBL" id="LR593886">
    <property type="protein sequence ID" value="VTR95852.1"/>
    <property type="molecule type" value="Genomic_DNA"/>
</dbReference>
<dbReference type="InterPro" id="IPR047187">
    <property type="entry name" value="SF1_C_Upf1"/>
</dbReference>
<dbReference type="InterPro" id="IPR041679">
    <property type="entry name" value="DNA2/NAM7-like_C"/>
</dbReference>
<reference evidence="5 6" key="1">
    <citation type="submission" date="2019-05" db="EMBL/GenBank/DDBJ databases">
        <authorList>
            <consortium name="Science for Life Laboratories"/>
        </authorList>
    </citation>
    <scope>NUCLEOTIDE SEQUENCE [LARGE SCALE GENOMIC DNA]</scope>
    <source>
        <strain evidence="5">Soil9</strain>
    </source>
</reference>
<dbReference type="Proteomes" id="UP000464178">
    <property type="component" value="Chromosome"/>
</dbReference>
<evidence type="ECO:0000313" key="5">
    <source>
        <dbReference type="EMBL" id="VTR95852.1"/>
    </source>
</evidence>
<dbReference type="InterPro" id="IPR025103">
    <property type="entry name" value="DUF4011"/>
</dbReference>
<dbReference type="Pfam" id="PF13087">
    <property type="entry name" value="AAA_12"/>
    <property type="match status" value="1"/>
</dbReference>
<feature type="domain" description="Restriction endonuclease type II-like" evidence="4">
    <location>
        <begin position="1538"/>
        <end position="1634"/>
    </location>
</feature>
<dbReference type="InterPro" id="IPR011335">
    <property type="entry name" value="Restrct_endonuc-II-like"/>
</dbReference>
<dbReference type="Gene3D" id="3.40.50.300">
    <property type="entry name" value="P-loop containing nucleotide triphosphate hydrolases"/>
    <property type="match status" value="3"/>
</dbReference>
<sequence length="1746" mass="191410">MPTDLDTRLTEWRKALLDTTKRNRLIKFVAGRVGGVSLMHPLAPDFWRQLVQDGHRLTFAWTRDILGLPQEVLDAEMLSSDFDPTTGTTQTDEDAVRRELVEQCLRSSRLKPAHLLTDQTDRQLAARLIRLKRLSDEAHTDHGVTTLFAAFGFLRWYESTDSEEEVRSPLLLVPVKLERETVEAPFTLVAEEDDILPNHCLAELLQTQFRIKLPAASEYALDPEDPECAAKYFALVADRVKDIPRWGVVPEAALGVFNFQKLAMWEDLGRNAEKVKSHPVCRAVAGDGAVALQPPSDLPTAEQLDAVVAPVAAVHILDADSSQHEAIEAVKRGAHLVMDGPPGTGKSQTISNMIAEALQSSKTVLFVSEKTAALEVVKRRLDRCGLGDFCLELHSHKANKREVVTELGRCLELKPVGAPDVDSQLSQLAESRSKLNDFVAELHKVRVPLGMSVFRVHGEVAKLGNLPARSRIAIPDVLNKDAAYLQTCDDVLTRLGDCAPVVGNPSGHPWRGCKLVTFSQEAKDDARFHLNRLAGAIPAAENAVTALAEAGVSAEPPSVLEWDAALADARSLLPLPFFPSEWFDSDPRTAAQRAVELHQAVLETRELSAKLPEFDLVAVKSCDANALSGVNADRERLTEGASLTLRNRFTVVQQSADAIRRLDSLAAELDRTALAATQALGVGRVPELAKFAECVRLGDVIGRIGAGPRSWGTAGRRKELLAVVSRADEQDRAAQAVRTDLISRFSPAAFAPESSAIARDAANAGRSFWSRLFPRWWGLSKQISAWYASAPRTGALLRTDVTALAGYHQQADSARQVVGAYGNDLIKDTTGGPDWTGTLEVLRAVETLEEWGVKHESLAKRDRKAVGDSATALETAERAFRDQLAAVGRDFVVPPIEAKTPAEVRAWFAIELAALDREANGLQALIKLLTPGQDVPGARIRDAAVACARLSVVAARVKQLEEGQPTDDRVRAERAALGEELLRLLDRWTRPVLPQLKGALTEQAARERLKAAIQQNETTRAGAFATAWGHVAGAVFDPTATVSTNVVLNNLPLAELAQWASDRTADADRVFEWVRFVHVERDAGAVGLGGVLDEVRACEFGVEHAAAAFRSRFFRLWLDAIHQQVPVLGEFTTDKQERLVSRFAELDRLSVRTAGDRVRSQLLGKSNRPRVRDGAPDASELGILLREVNKKRRHLPLRHLFAKMPTLLPRIKPCLMMSPLAVSTYLDNPEFAFDLVIFDEASQVRPHDAVCAIYRGKQLVVGGDPKQLPPTDFFARSGEDTSDEPHPDEGGTAGFESLLDVCLSLGICRKRLRWHYRSRREALIAFSNKFFYSSSLITFPSADDATSPAVRFVKVPDGRFKDGVNPIEAKRVAALVMEHARQTPDQSLGVIAFSQRQQDRILDELEVLRRANKGAEDFFAADRPDPFFVKNLENVQGDERDVVMLSIGYGPDDAGKVAMRFGPLNRQGGERRLNVAVTRARLAMCVVASMTTNDVDLSRTETEGAKLLKAFLDFAERGPNALAATVTEAGRRGADSPFEQEVGDELARRGLTIHRQVGCGGYLIDLAITDAGGGKYLLGVECDGATYHSAATARDRDRLRQAVLEGLGWRLVRVWSTDWVRDRSAQVNRVLAALEAARKPPAKIAPAPEPEVVAAVKLKPVKEVELDFDSIEKVSDNVLHDTLFASLTEFGTMPAEDLISAVSKRLGFKRVGPKIRERVAQAINTLSAEGKLTSTEDNLVKVVVRP</sequence>
<feature type="domain" description="DNA2/NAM7 helicase helicase" evidence="2">
    <location>
        <begin position="1226"/>
        <end position="1271"/>
    </location>
</feature>
<organism evidence="5 6">
    <name type="scientific">Gemmata massiliana</name>
    <dbReference type="NCBI Taxonomy" id="1210884"/>
    <lineage>
        <taxon>Bacteria</taxon>
        <taxon>Pseudomonadati</taxon>
        <taxon>Planctomycetota</taxon>
        <taxon>Planctomycetia</taxon>
        <taxon>Gemmatales</taxon>
        <taxon>Gemmataceae</taxon>
        <taxon>Gemmata</taxon>
    </lineage>
</organism>
<dbReference type="Gene3D" id="3.40.960.10">
    <property type="entry name" value="VSR Endonuclease"/>
    <property type="match status" value="1"/>
</dbReference>
<dbReference type="GO" id="GO:0004386">
    <property type="term" value="F:helicase activity"/>
    <property type="evidence" value="ECO:0007669"/>
    <property type="project" value="InterPro"/>
</dbReference>
<dbReference type="PANTHER" id="PTHR10887">
    <property type="entry name" value="DNA2/NAM7 HELICASE FAMILY"/>
    <property type="match status" value="1"/>
</dbReference>
<feature type="domain" description="DNA2/NAM7 helicase-like C-terminal" evidence="3">
    <location>
        <begin position="1297"/>
        <end position="1489"/>
    </location>
</feature>
<dbReference type="CDD" id="cd18808">
    <property type="entry name" value="SF1_C_Upf1"/>
    <property type="match status" value="1"/>
</dbReference>
<evidence type="ECO:0000259" key="2">
    <source>
        <dbReference type="Pfam" id="PF13086"/>
    </source>
</evidence>
<evidence type="ECO:0000259" key="3">
    <source>
        <dbReference type="Pfam" id="PF13087"/>
    </source>
</evidence>
<proteinExistence type="predicted"/>
<dbReference type="Pfam" id="PF13195">
    <property type="entry name" value="DUF4011"/>
    <property type="match status" value="1"/>
</dbReference>
<gene>
    <name evidence="5" type="ORF">SOIL9_18620</name>
</gene>
<dbReference type="RefSeq" id="WP_162670214.1">
    <property type="nucleotide sequence ID" value="NZ_LR593886.1"/>
</dbReference>
<dbReference type="InterPro" id="IPR045055">
    <property type="entry name" value="DNA2/NAM7-like"/>
</dbReference>
<name>A0A6P2D8L1_9BACT</name>
<dbReference type="FunFam" id="3.40.960.10:FF:000002">
    <property type="entry name" value="DNA helicase related protein"/>
    <property type="match status" value="1"/>
</dbReference>
<dbReference type="SUPFAM" id="SSF52540">
    <property type="entry name" value="P-loop containing nucleoside triphosphate hydrolases"/>
    <property type="match status" value="2"/>
</dbReference>
<protein>
    <submittedName>
        <fullName evidence="5">Uncharacterized protein</fullName>
    </submittedName>
</protein>